<dbReference type="Pfam" id="PF00096">
    <property type="entry name" value="zf-C2H2"/>
    <property type="match status" value="2"/>
</dbReference>
<reference evidence="7" key="1">
    <citation type="submission" date="2020-11" db="EMBL/GenBank/DDBJ databases">
        <authorList>
            <person name="Tran Van P."/>
        </authorList>
    </citation>
    <scope>NUCLEOTIDE SEQUENCE</scope>
</reference>
<dbReference type="InterPro" id="IPR013087">
    <property type="entry name" value="Znf_C2H2_type"/>
</dbReference>
<keyword evidence="4" id="KW-0863">Zinc-finger</keyword>
<dbReference type="GO" id="GO:0008270">
    <property type="term" value="F:zinc ion binding"/>
    <property type="evidence" value="ECO:0007669"/>
    <property type="project" value="UniProtKB-KW"/>
</dbReference>
<dbReference type="PANTHER" id="PTHR24376">
    <property type="entry name" value="ZINC FINGER PROTEIN"/>
    <property type="match status" value="1"/>
</dbReference>
<dbReference type="GO" id="GO:0000978">
    <property type="term" value="F:RNA polymerase II cis-regulatory region sequence-specific DNA binding"/>
    <property type="evidence" value="ECO:0007669"/>
    <property type="project" value="TreeGrafter"/>
</dbReference>
<dbReference type="Pfam" id="PF13913">
    <property type="entry name" value="zf-C2HC_2"/>
    <property type="match status" value="1"/>
</dbReference>
<keyword evidence="5" id="KW-0862">Zinc</keyword>
<evidence type="ECO:0000313" key="7">
    <source>
        <dbReference type="EMBL" id="CAD7230577.1"/>
    </source>
</evidence>
<sequence>MSGQVLLEDATTSEGKRFSCSTCGKAYTAKSSLLRHEVVHDVSKFEPRDCRRCGQTFENYEAFEKHDIIHRPFRCQLCGRGFTAKSSLVRHAGLVHGEVKDVTLVFAFRNEDPLTSEGEKLSTYPEEQEISTTNSECSKRNVAVGSGNAKVAEDGMDSPSASEEDFPKGKSSRKKIRAYTAKSSLLRHEVVHNAVNRSQPRECRRCGETFENYDAFEKHDAVHRPFRCQRSSLLHVSGQEIPEIVVNSSYEAKAVFIICELFFFFDSKLISSRSVIFLGSTKISVPKSDLFRVPIGATIALLDPKATLEGCCACTLLRVKRTMAALPLSFHAARKVRETLARHPYAASSGLALDKPFMYAEQHADAPKMADVEPKSSSATVNEVPAHYSSKMMNSIWGLYNRDATFNYKTVRGDAPPSVTPLPSGTPIAPHQAETELGDRKILSLQNSLTVLEFIRSGDHLDVEKIGDGAGGVFWGCKKNCHTTPARPPARTAASLSPRRMIVVSTKRRDVTLMSLLSTVTHTLTRSLSLPVGTSLGTMETHHPSFLTPQASFQGISALEVDIEDEGR</sequence>
<dbReference type="SMART" id="SM00355">
    <property type="entry name" value="ZnF_C2H2"/>
    <property type="match status" value="4"/>
</dbReference>
<evidence type="ECO:0000256" key="4">
    <source>
        <dbReference type="ARBA" id="ARBA00022771"/>
    </source>
</evidence>
<gene>
    <name evidence="7" type="ORF">CTOB1V02_LOCUS8435</name>
</gene>
<evidence type="ECO:0000256" key="6">
    <source>
        <dbReference type="ARBA" id="ARBA00023242"/>
    </source>
</evidence>
<dbReference type="OrthoDB" id="6344525at2759"/>
<proteinExistence type="predicted"/>
<protein>
    <submittedName>
        <fullName evidence="7">Uncharacterized protein</fullName>
    </submittedName>
</protein>
<evidence type="ECO:0000256" key="5">
    <source>
        <dbReference type="ARBA" id="ARBA00022833"/>
    </source>
</evidence>
<dbReference type="PANTHER" id="PTHR24376:SF235">
    <property type="entry name" value="C2H2-TYPE DOMAIN-CONTAINING PROTEIN"/>
    <property type="match status" value="1"/>
</dbReference>
<dbReference type="GO" id="GO:0001228">
    <property type="term" value="F:DNA-binding transcription activator activity, RNA polymerase II-specific"/>
    <property type="evidence" value="ECO:0007669"/>
    <property type="project" value="TreeGrafter"/>
</dbReference>
<evidence type="ECO:0000256" key="2">
    <source>
        <dbReference type="ARBA" id="ARBA00022723"/>
    </source>
</evidence>
<dbReference type="AlphaFoldDB" id="A0A7R8WF77"/>
<evidence type="ECO:0000256" key="3">
    <source>
        <dbReference type="ARBA" id="ARBA00022737"/>
    </source>
</evidence>
<dbReference type="Gene3D" id="3.30.160.60">
    <property type="entry name" value="Classic Zinc Finger"/>
    <property type="match status" value="2"/>
</dbReference>
<keyword evidence="2" id="KW-0479">Metal-binding</keyword>
<dbReference type="SUPFAM" id="SSF57667">
    <property type="entry name" value="beta-beta-alpha zinc fingers"/>
    <property type="match status" value="2"/>
</dbReference>
<organism evidence="7">
    <name type="scientific">Cyprideis torosa</name>
    <dbReference type="NCBI Taxonomy" id="163714"/>
    <lineage>
        <taxon>Eukaryota</taxon>
        <taxon>Metazoa</taxon>
        <taxon>Ecdysozoa</taxon>
        <taxon>Arthropoda</taxon>
        <taxon>Crustacea</taxon>
        <taxon>Oligostraca</taxon>
        <taxon>Ostracoda</taxon>
        <taxon>Podocopa</taxon>
        <taxon>Podocopida</taxon>
        <taxon>Cytherocopina</taxon>
        <taxon>Cytheroidea</taxon>
        <taxon>Cytherideidae</taxon>
        <taxon>Cyprideis</taxon>
    </lineage>
</organism>
<dbReference type="PROSITE" id="PS50157">
    <property type="entry name" value="ZINC_FINGER_C2H2_2"/>
    <property type="match status" value="4"/>
</dbReference>
<dbReference type="GO" id="GO:0005634">
    <property type="term" value="C:nucleus"/>
    <property type="evidence" value="ECO:0007669"/>
    <property type="project" value="UniProtKB-SubCell"/>
</dbReference>
<dbReference type="FunFam" id="3.30.160.60:FF:000446">
    <property type="entry name" value="Zinc finger protein"/>
    <property type="match status" value="1"/>
</dbReference>
<dbReference type="InterPro" id="IPR036236">
    <property type="entry name" value="Znf_C2H2_sf"/>
</dbReference>
<name>A0A7R8WF77_9CRUS</name>
<dbReference type="FunFam" id="3.30.160.60:FF:000100">
    <property type="entry name" value="Zinc finger 45-like"/>
    <property type="match status" value="1"/>
</dbReference>
<keyword evidence="6" id="KW-0539">Nucleus</keyword>
<comment type="subcellular location">
    <subcellularLocation>
        <location evidence="1">Nucleus</location>
    </subcellularLocation>
</comment>
<accession>A0A7R8WF77</accession>
<evidence type="ECO:0000256" key="1">
    <source>
        <dbReference type="ARBA" id="ARBA00004123"/>
    </source>
</evidence>
<keyword evidence="3" id="KW-0677">Repeat</keyword>
<dbReference type="EMBL" id="OB662797">
    <property type="protein sequence ID" value="CAD7230577.1"/>
    <property type="molecule type" value="Genomic_DNA"/>
</dbReference>
<dbReference type="PROSITE" id="PS00028">
    <property type="entry name" value="ZINC_FINGER_C2H2_1"/>
    <property type="match status" value="3"/>
</dbReference>